<dbReference type="STRING" id="1552.A7L45_05615"/>
<dbReference type="InterPro" id="IPR010559">
    <property type="entry name" value="Sig_transdc_His_kin_internal"/>
</dbReference>
<protein>
    <submittedName>
        <fullName evidence="2">Histidine kinase</fullName>
    </submittedName>
</protein>
<dbReference type="SUPFAM" id="SSF55874">
    <property type="entry name" value="ATPase domain of HSP90 chaperone/DNA topoisomerase II/histidine kinase"/>
    <property type="match status" value="1"/>
</dbReference>
<gene>
    <name evidence="2" type="ORF">A7L45_05615</name>
</gene>
<sequence>MVINPKYKLKEIIDVSSLKDIQDKFAKIIGLSTVTVNGDGTPVVTASYFTKWCSLIRSSAEGYRRCKHCDSVGGTMAMEAGKPIIYNCHTGLIDFAAPIIVNGNYLGSMLCGQVTSTNFKNKTLIDVKRLSRELSLSENDLFNALAEVPVVDYEKILVSADYLFLFSNFIAKMGIATITKSELLDETKEKMKLTELLKNMEIKALQAQINPHFLYNTLNTIARMALIEGAPDTENLIYAISDLLRYSLKNSNNMVTIDSEITNIKKYFYIQKTRFGDRFDYKIDIDPSILNFKIPVMTLQPLVENSIIHGLKNMTINGKVKIIGKNFNNSYLTLEVFDNGIGIDNDRLKTIFAVENSYENLTGLGIKNVDDRIKHFFGYSYGIELKSTKECGTTATIKVPCIKLNKREA</sequence>
<evidence type="ECO:0000313" key="2">
    <source>
        <dbReference type="EMBL" id="APC39580.1"/>
    </source>
</evidence>
<dbReference type="Pfam" id="PF10114">
    <property type="entry name" value="PocR"/>
    <property type="match status" value="1"/>
</dbReference>
<dbReference type="RefSeq" id="WP_071611873.1">
    <property type="nucleotide sequence ID" value="NZ_CP015756.1"/>
</dbReference>
<accession>A0A1J0GDZ6</accession>
<evidence type="ECO:0000259" key="1">
    <source>
        <dbReference type="SMART" id="SM00387"/>
    </source>
</evidence>
<keyword evidence="3" id="KW-1185">Reference proteome</keyword>
<dbReference type="Pfam" id="PF06580">
    <property type="entry name" value="His_kinase"/>
    <property type="match status" value="1"/>
</dbReference>
<keyword evidence="2" id="KW-0808">Transferase</keyword>
<dbReference type="GO" id="GO:0000155">
    <property type="term" value="F:phosphorelay sensor kinase activity"/>
    <property type="evidence" value="ECO:0007669"/>
    <property type="project" value="InterPro"/>
</dbReference>
<dbReference type="InterPro" id="IPR050640">
    <property type="entry name" value="Bact_2-comp_sensor_kinase"/>
</dbReference>
<dbReference type="KEGG" id="ceu:A7L45_05615"/>
<dbReference type="EMBL" id="CP015756">
    <property type="protein sequence ID" value="APC39580.1"/>
    <property type="molecule type" value="Genomic_DNA"/>
</dbReference>
<keyword evidence="2" id="KW-0418">Kinase</keyword>
<dbReference type="AlphaFoldDB" id="A0A1J0GDZ6"/>
<dbReference type="InterPro" id="IPR003594">
    <property type="entry name" value="HATPase_dom"/>
</dbReference>
<dbReference type="SMART" id="SM00387">
    <property type="entry name" value="HATPase_c"/>
    <property type="match status" value="1"/>
</dbReference>
<dbReference type="InterPro" id="IPR018771">
    <property type="entry name" value="PocR_dom"/>
</dbReference>
<evidence type="ECO:0000313" key="3">
    <source>
        <dbReference type="Proteomes" id="UP000182569"/>
    </source>
</evidence>
<name>A0A1J0GDZ6_9CLOT</name>
<dbReference type="GO" id="GO:0016020">
    <property type="term" value="C:membrane"/>
    <property type="evidence" value="ECO:0007669"/>
    <property type="project" value="InterPro"/>
</dbReference>
<dbReference type="Pfam" id="PF02518">
    <property type="entry name" value="HATPase_c"/>
    <property type="match status" value="1"/>
</dbReference>
<dbReference type="Gene3D" id="3.30.565.10">
    <property type="entry name" value="Histidine kinase-like ATPase, C-terminal domain"/>
    <property type="match status" value="1"/>
</dbReference>
<dbReference type="PANTHER" id="PTHR34220">
    <property type="entry name" value="SENSOR HISTIDINE KINASE YPDA"/>
    <property type="match status" value="1"/>
</dbReference>
<organism evidence="2 3">
    <name type="scientific">Clostridium estertheticum subsp. estertheticum</name>
    <dbReference type="NCBI Taxonomy" id="1552"/>
    <lineage>
        <taxon>Bacteria</taxon>
        <taxon>Bacillati</taxon>
        <taxon>Bacillota</taxon>
        <taxon>Clostridia</taxon>
        <taxon>Eubacteriales</taxon>
        <taxon>Clostridiaceae</taxon>
        <taxon>Clostridium</taxon>
    </lineage>
</organism>
<dbReference type="PANTHER" id="PTHR34220:SF7">
    <property type="entry name" value="SENSOR HISTIDINE KINASE YPDA"/>
    <property type="match status" value="1"/>
</dbReference>
<feature type="domain" description="Histidine kinase/HSP90-like ATPase" evidence="1">
    <location>
        <begin position="294"/>
        <end position="403"/>
    </location>
</feature>
<proteinExistence type="predicted"/>
<dbReference type="Proteomes" id="UP000182569">
    <property type="component" value="Chromosome"/>
</dbReference>
<reference evidence="3" key="1">
    <citation type="journal article" date="2016" name="Front. Microbiol.">
        <title>Complete Genome Sequence of Clostridium estertheticum DSM 8809, a Microbe Identified in Spoiled Vacuum Packed Beef.</title>
        <authorList>
            <person name="Yu Z."/>
            <person name="Gunn L."/>
            <person name="Brennan E."/>
            <person name="Reid R."/>
            <person name="Wall P.G."/>
            <person name="Gaora O.P."/>
            <person name="Hurley D."/>
            <person name="Bolton D."/>
            <person name="Fanning S."/>
        </authorList>
    </citation>
    <scope>NUCLEOTIDE SEQUENCE [LARGE SCALE GENOMIC DNA]</scope>
    <source>
        <strain evidence="3">DSM 8809</strain>
    </source>
</reference>
<dbReference type="InterPro" id="IPR036890">
    <property type="entry name" value="HATPase_C_sf"/>
</dbReference>
<dbReference type="OrthoDB" id="1410840at2"/>